<comment type="cofactor">
    <cofactor evidence="1 8">
        <name>FAD</name>
        <dbReference type="ChEBI" id="CHEBI:57692"/>
    </cofactor>
</comment>
<proteinExistence type="inferred from homology"/>
<reference evidence="9 10" key="1">
    <citation type="submission" date="2016-04" db="EMBL/GenBank/DDBJ databases">
        <authorList>
            <person name="Evans L.H."/>
            <person name="Alamgir A."/>
            <person name="Owens N."/>
            <person name="Weber N.D."/>
            <person name="Virtaneva K."/>
            <person name="Barbian K."/>
            <person name="Babar A."/>
            <person name="Rosenke K."/>
        </authorList>
    </citation>
    <scope>NUCLEOTIDE SEQUENCE [LARGE SCALE GENOMIC DNA]</scope>
    <source>
        <strain evidence="9 10">LMa1</strain>
    </source>
</reference>
<evidence type="ECO:0000256" key="3">
    <source>
        <dbReference type="ARBA" id="ARBA00006743"/>
    </source>
</evidence>
<dbReference type="OrthoDB" id="9803687at2"/>
<dbReference type="PANTHER" id="PTHR45754">
    <property type="entry name" value="METHYLENETETRAHYDROFOLATE REDUCTASE"/>
    <property type="match status" value="1"/>
</dbReference>
<dbReference type="RefSeq" id="WP_066667148.1">
    <property type="nucleotide sequence ID" value="NZ_LYVF01000085.1"/>
</dbReference>
<dbReference type="GO" id="GO:0106312">
    <property type="term" value="F:methylenetetrahydrofolate reductase (NADH) activity"/>
    <property type="evidence" value="ECO:0007669"/>
    <property type="project" value="UniProtKB-EC"/>
</dbReference>
<dbReference type="UniPathway" id="UPA00193"/>
<dbReference type="GO" id="GO:0005829">
    <property type="term" value="C:cytosol"/>
    <property type="evidence" value="ECO:0007669"/>
    <property type="project" value="TreeGrafter"/>
</dbReference>
<dbReference type="Pfam" id="PF02219">
    <property type="entry name" value="MTHFR"/>
    <property type="match status" value="1"/>
</dbReference>
<dbReference type="GO" id="GO:0035999">
    <property type="term" value="P:tetrahydrofolate interconversion"/>
    <property type="evidence" value="ECO:0007669"/>
    <property type="project" value="UniProtKB-UniPathway"/>
</dbReference>
<evidence type="ECO:0000313" key="10">
    <source>
        <dbReference type="Proteomes" id="UP000078532"/>
    </source>
</evidence>
<dbReference type="AlphaFoldDB" id="A0A1B7LGB9"/>
<evidence type="ECO:0000256" key="6">
    <source>
        <dbReference type="ARBA" id="ARBA00023002"/>
    </source>
</evidence>
<dbReference type="PANTHER" id="PTHR45754:SF3">
    <property type="entry name" value="METHYLENETETRAHYDROFOLATE REDUCTASE (NADPH)"/>
    <property type="match status" value="1"/>
</dbReference>
<dbReference type="InterPro" id="IPR029041">
    <property type="entry name" value="FAD-linked_oxidoreductase-like"/>
</dbReference>
<evidence type="ECO:0000313" key="9">
    <source>
        <dbReference type="EMBL" id="OAT85000.1"/>
    </source>
</evidence>
<dbReference type="Proteomes" id="UP000078532">
    <property type="component" value="Unassembled WGS sequence"/>
</dbReference>
<keyword evidence="4 8" id="KW-0285">Flavoprotein</keyword>
<organism evidence="9 10">
    <name type="scientific">Desulfotomaculum copahuensis</name>
    <dbReference type="NCBI Taxonomy" id="1838280"/>
    <lineage>
        <taxon>Bacteria</taxon>
        <taxon>Bacillati</taxon>
        <taxon>Bacillota</taxon>
        <taxon>Clostridia</taxon>
        <taxon>Eubacteriales</taxon>
        <taxon>Desulfotomaculaceae</taxon>
        <taxon>Desulfotomaculum</taxon>
    </lineage>
</organism>
<gene>
    <name evidence="9" type="ORF">A6M21_07170</name>
</gene>
<dbReference type="STRING" id="1838280.A6M21_07170"/>
<evidence type="ECO:0000256" key="5">
    <source>
        <dbReference type="ARBA" id="ARBA00022827"/>
    </source>
</evidence>
<comment type="pathway">
    <text evidence="2 8">One-carbon metabolism; tetrahydrofolate interconversion.</text>
</comment>
<name>A0A1B7LGB9_9FIRM</name>
<accession>A0A1B7LGB9</accession>
<evidence type="ECO:0000256" key="2">
    <source>
        <dbReference type="ARBA" id="ARBA00004777"/>
    </source>
</evidence>
<evidence type="ECO:0000256" key="1">
    <source>
        <dbReference type="ARBA" id="ARBA00001974"/>
    </source>
</evidence>
<keyword evidence="6 8" id="KW-0560">Oxidoreductase</keyword>
<dbReference type="InterPro" id="IPR003171">
    <property type="entry name" value="Mehydrof_redctse-like"/>
</dbReference>
<dbReference type="GO" id="GO:0071949">
    <property type="term" value="F:FAD binding"/>
    <property type="evidence" value="ECO:0007669"/>
    <property type="project" value="TreeGrafter"/>
</dbReference>
<comment type="similarity">
    <text evidence="3 8">Belongs to the methylenetetrahydrofolate reductase family.</text>
</comment>
<dbReference type="Gene3D" id="3.20.20.220">
    <property type="match status" value="1"/>
</dbReference>
<dbReference type="EMBL" id="LYVF01000085">
    <property type="protein sequence ID" value="OAT85000.1"/>
    <property type="molecule type" value="Genomic_DNA"/>
</dbReference>
<protein>
    <recommendedName>
        <fullName evidence="8">Methylenetetrahydrofolate reductase</fullName>
    </recommendedName>
</protein>
<dbReference type="GO" id="GO:0009086">
    <property type="term" value="P:methionine biosynthetic process"/>
    <property type="evidence" value="ECO:0007669"/>
    <property type="project" value="TreeGrafter"/>
</dbReference>
<keyword evidence="10" id="KW-1185">Reference proteome</keyword>
<evidence type="ECO:0000256" key="4">
    <source>
        <dbReference type="ARBA" id="ARBA00022630"/>
    </source>
</evidence>
<comment type="caution">
    <text evidence="9">The sequence shown here is derived from an EMBL/GenBank/DDBJ whole genome shotgun (WGS) entry which is preliminary data.</text>
</comment>
<dbReference type="CDD" id="cd00537">
    <property type="entry name" value="MTHFR"/>
    <property type="match status" value="1"/>
</dbReference>
<sequence length="289" mass="30840">MKLSSLFAQGKFVVTSEVGPPKGTDVSGMLAEAEHLKGVVDAVNVTDNQSAVMRLGSLTASHLLKQKGFEPVFQLTCRDRNRLALQSDLLSAAVLGIENVLCLTGDHVHAGDHPQAKPVYDFDSVQLLRTARELCNGFDAAGNQLDGKPDFCLGAVVNPGADPLEPQLIKLEKKIKAGAQFIQTQAVFDPAVFEKFIKQASSFGVPVVAGIVLLKSAGMGRYMNENVSGVNVPDSLLREMADLPAEKRKEKSAAIAVKLIKELKQMCAGVHIMPLGWTDLVPGIVSAAV</sequence>
<dbReference type="SUPFAM" id="SSF51730">
    <property type="entry name" value="FAD-linked oxidoreductase"/>
    <property type="match status" value="1"/>
</dbReference>
<comment type="catalytic activity">
    <reaction evidence="7">
        <text>(6S)-5-methyl-5,6,7,8-tetrahydrofolate + NAD(+) = (6R)-5,10-methylene-5,6,7,8-tetrahydrofolate + NADH + H(+)</text>
        <dbReference type="Rhea" id="RHEA:19821"/>
        <dbReference type="ChEBI" id="CHEBI:15378"/>
        <dbReference type="ChEBI" id="CHEBI:15636"/>
        <dbReference type="ChEBI" id="CHEBI:18608"/>
        <dbReference type="ChEBI" id="CHEBI:57540"/>
        <dbReference type="ChEBI" id="CHEBI:57945"/>
        <dbReference type="EC" id="1.5.1.54"/>
    </reaction>
    <physiologicalReaction direction="right-to-left" evidence="7">
        <dbReference type="Rhea" id="RHEA:19823"/>
    </physiologicalReaction>
</comment>
<evidence type="ECO:0000256" key="8">
    <source>
        <dbReference type="RuleBase" id="RU003862"/>
    </source>
</evidence>
<evidence type="ECO:0000256" key="7">
    <source>
        <dbReference type="ARBA" id="ARBA00048628"/>
    </source>
</evidence>
<keyword evidence="5 8" id="KW-0274">FAD</keyword>